<evidence type="ECO:0000313" key="3">
    <source>
        <dbReference type="EMBL" id="MDT0546129.1"/>
    </source>
</evidence>
<reference evidence="3" key="1">
    <citation type="submission" date="2024-05" db="EMBL/GenBank/DDBJ databases">
        <title>30 novel species of actinomycetes from the DSMZ collection.</title>
        <authorList>
            <person name="Nouioui I."/>
        </authorList>
    </citation>
    <scope>NUCLEOTIDE SEQUENCE</scope>
    <source>
        <strain evidence="3">DSM 41529</strain>
    </source>
</reference>
<gene>
    <name evidence="3" type="ORF">RND15_25945</name>
</gene>
<protein>
    <submittedName>
        <fullName evidence="3">DUF4135 domain-containing protein</fullName>
    </submittedName>
</protein>
<dbReference type="Pfam" id="PF13575">
    <property type="entry name" value="DUF4135"/>
    <property type="match status" value="2"/>
</dbReference>
<feature type="compositionally biased region" description="Basic and acidic residues" evidence="1">
    <location>
        <begin position="14"/>
        <end position="31"/>
    </location>
</feature>
<keyword evidence="4" id="KW-1185">Reference proteome</keyword>
<evidence type="ECO:0000313" key="4">
    <source>
        <dbReference type="Proteomes" id="UP001180754"/>
    </source>
</evidence>
<dbReference type="EMBL" id="JAVRFD010000013">
    <property type="protein sequence ID" value="MDT0546129.1"/>
    <property type="molecule type" value="Genomic_DNA"/>
</dbReference>
<organism evidence="3 4">
    <name type="scientific">Streptomyces lonegramiae</name>
    <dbReference type="NCBI Taxonomy" id="3075524"/>
    <lineage>
        <taxon>Bacteria</taxon>
        <taxon>Bacillati</taxon>
        <taxon>Actinomycetota</taxon>
        <taxon>Actinomycetes</taxon>
        <taxon>Kitasatosporales</taxon>
        <taxon>Streptomycetaceae</taxon>
        <taxon>Streptomyces</taxon>
    </lineage>
</organism>
<feature type="domain" description="Lantibiotic biosynthesis protein dehydration" evidence="2">
    <location>
        <begin position="201"/>
        <end position="373"/>
    </location>
</feature>
<sequence length="538" mass="59522">MSFSELPWHNAAYLHERPPSPAEGDPRRWRDTLGPGGALEPAVRALGLTYDGFLSRLGPQCRQDWPTPTPEWVRAADRRAALGEADPAAQAYPYPYPYLVRDDEMALLRPAAALVRGSQRELRARVAESTAGSRLTALPDLLARAWPGEDIERIMGRTMALELGTARLEGPLRGDTPQERYGDYVRLLGEPATQRALWAEYPVLLRHIGDLLTGWVDSRAELAERLVADLGELDTWCDGGLGEVTDVRFGTGDTHRRGRSAAVVSFTGATVVHRPWPPDADQGWDEVLDWFHRQAPPRDLIARATLARDGYGWSRFVEALPCRTPEEVRAFSWRTGALLALHHALCGVDVHHENLIAHGAYPVVADMAAPFRRALPASAARTSPTPADLEAGFAWTYRAIAGDRAGWTALLDRFADVELRHITRATAYYSALLEDSRHPDVLRDALDRDRLLARLALGADGSRPWERLVPSELRDLRRGDLPCFASTPGSRDLVDGDGLRIPDCLEEAPIEVARRRLAGLGEEDLAARTTLIKRAFAD</sequence>
<comment type="caution">
    <text evidence="3">The sequence shown here is derived from an EMBL/GenBank/DDBJ whole genome shotgun (WGS) entry which is preliminary data.</text>
</comment>
<dbReference type="InterPro" id="IPR025410">
    <property type="entry name" value="Lant_dehyd"/>
</dbReference>
<evidence type="ECO:0000256" key="1">
    <source>
        <dbReference type="SAM" id="MobiDB-lite"/>
    </source>
</evidence>
<feature type="region of interest" description="Disordered" evidence="1">
    <location>
        <begin position="14"/>
        <end position="35"/>
    </location>
</feature>
<dbReference type="RefSeq" id="WP_311726620.1">
    <property type="nucleotide sequence ID" value="NZ_JAVRFD010000013.1"/>
</dbReference>
<evidence type="ECO:0000259" key="2">
    <source>
        <dbReference type="Pfam" id="PF13575"/>
    </source>
</evidence>
<name>A0ABU2XJL9_9ACTN</name>
<accession>A0ABU2XJL9</accession>
<feature type="domain" description="Lantibiotic biosynthesis protein dehydration" evidence="2">
    <location>
        <begin position="388"/>
        <end position="486"/>
    </location>
</feature>
<proteinExistence type="predicted"/>
<dbReference type="Proteomes" id="UP001180754">
    <property type="component" value="Unassembled WGS sequence"/>
</dbReference>